<accession>A0AAD4NT31</accession>
<feature type="region of interest" description="Disordered" evidence="1">
    <location>
        <begin position="60"/>
        <end position="90"/>
    </location>
</feature>
<reference evidence="2" key="1">
    <citation type="submission" date="2021-07" db="EMBL/GenBank/DDBJ databases">
        <title>Genome Resource of American Ginseng Black Spot Pathogen Alternaria panax.</title>
        <authorList>
            <person name="Qiu C."/>
            <person name="Wang W."/>
            <person name="Liu Z."/>
        </authorList>
    </citation>
    <scope>NUCLEOTIDE SEQUENCE</scope>
    <source>
        <strain evidence="2">BNCC115425</strain>
    </source>
</reference>
<protein>
    <submittedName>
        <fullName evidence="2">Uncharacterized protein</fullName>
    </submittedName>
</protein>
<gene>
    <name evidence="2" type="ORF">G6011_03364</name>
</gene>
<sequence>MGSRSPAVPRTFHGPLAGPAIAAAHDATCCAGSLHLALIALCSARFGSDASLDSNSPPLVDRFSSGASQPSAPPSSAPLGRSAGERAPKTARQHAFFVPPTSPAVTGRCTPACTNRHRLLIGTTMPDAAHGHASRETGHGLPAQIAADRPWDDGFATSAEPCHRTNLMLPQGRIVGARAVLMRCGPPRSTLGNYGLCGYSKLNCPYAERDQDASINSATASERIAA</sequence>
<evidence type="ECO:0000313" key="3">
    <source>
        <dbReference type="Proteomes" id="UP001199106"/>
    </source>
</evidence>
<dbReference type="Proteomes" id="UP001199106">
    <property type="component" value="Unassembled WGS sequence"/>
</dbReference>
<name>A0AAD4NT31_9PLEO</name>
<dbReference type="AlphaFoldDB" id="A0AAD4NT31"/>
<comment type="caution">
    <text evidence="2">The sequence shown here is derived from an EMBL/GenBank/DDBJ whole genome shotgun (WGS) entry which is preliminary data.</text>
</comment>
<keyword evidence="3" id="KW-1185">Reference proteome</keyword>
<evidence type="ECO:0000313" key="2">
    <source>
        <dbReference type="EMBL" id="KAG9193329.1"/>
    </source>
</evidence>
<proteinExistence type="predicted"/>
<evidence type="ECO:0000256" key="1">
    <source>
        <dbReference type="SAM" id="MobiDB-lite"/>
    </source>
</evidence>
<dbReference type="EMBL" id="JAANER010000002">
    <property type="protein sequence ID" value="KAG9193329.1"/>
    <property type="molecule type" value="Genomic_DNA"/>
</dbReference>
<organism evidence="2 3">
    <name type="scientific">Alternaria panax</name>
    <dbReference type="NCBI Taxonomy" id="48097"/>
    <lineage>
        <taxon>Eukaryota</taxon>
        <taxon>Fungi</taxon>
        <taxon>Dikarya</taxon>
        <taxon>Ascomycota</taxon>
        <taxon>Pezizomycotina</taxon>
        <taxon>Dothideomycetes</taxon>
        <taxon>Pleosporomycetidae</taxon>
        <taxon>Pleosporales</taxon>
        <taxon>Pleosporineae</taxon>
        <taxon>Pleosporaceae</taxon>
        <taxon>Alternaria</taxon>
        <taxon>Alternaria sect. Panax</taxon>
    </lineage>
</organism>